<gene>
    <name evidence="1" type="ORF">DSO57_1031148</name>
</gene>
<comment type="caution">
    <text evidence="1">The sequence shown here is derived from an EMBL/GenBank/DDBJ whole genome shotgun (WGS) entry which is preliminary data.</text>
</comment>
<dbReference type="Proteomes" id="UP001165960">
    <property type="component" value="Unassembled WGS sequence"/>
</dbReference>
<reference evidence="1" key="1">
    <citation type="submission" date="2022-04" db="EMBL/GenBank/DDBJ databases">
        <title>Genome of the entomopathogenic fungus Entomophthora muscae.</title>
        <authorList>
            <person name="Elya C."/>
            <person name="Lovett B.R."/>
            <person name="Lee E."/>
            <person name="Macias A.M."/>
            <person name="Hajek A.E."/>
            <person name="De Bivort B.L."/>
            <person name="Kasson M.T."/>
            <person name="De Fine Licht H.H."/>
            <person name="Stajich J.E."/>
        </authorList>
    </citation>
    <scope>NUCLEOTIDE SEQUENCE</scope>
    <source>
        <strain evidence="1">Berkeley</strain>
    </source>
</reference>
<name>A0ACC2SPT0_9FUNG</name>
<protein>
    <submittedName>
        <fullName evidence="1">Uncharacterized protein</fullName>
    </submittedName>
</protein>
<evidence type="ECO:0000313" key="1">
    <source>
        <dbReference type="EMBL" id="KAJ9064399.1"/>
    </source>
</evidence>
<sequence length="263" mass="29848">MKIKRLDRFFLSSITARFKKLQNMSITFLSCPPNMTIYCKDLPKDLVTLGLKSHTAFIALDLNVTRNLVFLNLGLNCNLIDAQQIPCIQAIDMLRLHSISIHTATEIVNNFANVTKLLLNCSKCSIGVARKLIYGLKKPRFLKVESIEEGDSLFDGPALEISSFHIRLQRNLLSTPIYFLLTSLPCLSHLTIDFCLCYSISGLPKQHHLQSLNIKKPHLYATYLFLLNLYPNLVSLGMPTEDHQDYLHALQESYPQVNSRALL</sequence>
<evidence type="ECO:0000313" key="2">
    <source>
        <dbReference type="Proteomes" id="UP001165960"/>
    </source>
</evidence>
<accession>A0ACC2SPT0</accession>
<organism evidence="1 2">
    <name type="scientific">Entomophthora muscae</name>
    <dbReference type="NCBI Taxonomy" id="34485"/>
    <lineage>
        <taxon>Eukaryota</taxon>
        <taxon>Fungi</taxon>
        <taxon>Fungi incertae sedis</taxon>
        <taxon>Zoopagomycota</taxon>
        <taxon>Entomophthoromycotina</taxon>
        <taxon>Entomophthoromycetes</taxon>
        <taxon>Entomophthorales</taxon>
        <taxon>Entomophthoraceae</taxon>
        <taxon>Entomophthora</taxon>
    </lineage>
</organism>
<proteinExistence type="predicted"/>
<dbReference type="EMBL" id="QTSX02004481">
    <property type="protein sequence ID" value="KAJ9064399.1"/>
    <property type="molecule type" value="Genomic_DNA"/>
</dbReference>
<keyword evidence="2" id="KW-1185">Reference proteome</keyword>